<proteinExistence type="inferred from homology"/>
<dbReference type="NCBIfam" id="TIGR02937">
    <property type="entry name" value="sigma70-ECF"/>
    <property type="match status" value="1"/>
</dbReference>
<dbReference type="SUPFAM" id="SSF88946">
    <property type="entry name" value="Sigma2 domain of RNA polymerase sigma factors"/>
    <property type="match status" value="1"/>
</dbReference>
<dbReference type="GO" id="GO:0003677">
    <property type="term" value="F:DNA binding"/>
    <property type="evidence" value="ECO:0007669"/>
    <property type="project" value="InterPro"/>
</dbReference>
<dbReference type="Pfam" id="PF04542">
    <property type="entry name" value="Sigma70_r2"/>
    <property type="match status" value="1"/>
</dbReference>
<reference evidence="6 7" key="1">
    <citation type="submission" date="2018-09" db="EMBL/GenBank/DDBJ databases">
        <title>Genomic Encyclopedia of Type Strains, Phase III (KMG-III): the genomes of soil and plant-associated and newly described type strains.</title>
        <authorList>
            <person name="Whitman W."/>
        </authorList>
    </citation>
    <scope>NUCLEOTIDE SEQUENCE [LARGE SCALE GENOMIC DNA]</scope>
    <source>
        <strain evidence="6 7">CECT 7938</strain>
    </source>
</reference>
<dbReference type="InterPro" id="IPR007627">
    <property type="entry name" value="RNA_pol_sigma70_r2"/>
</dbReference>
<dbReference type="SUPFAM" id="SSF88659">
    <property type="entry name" value="Sigma3 and sigma4 domains of RNA polymerase sigma factors"/>
    <property type="match status" value="1"/>
</dbReference>
<keyword evidence="2" id="KW-0805">Transcription regulation</keyword>
<comment type="caution">
    <text evidence="6">The sequence shown here is derived from an EMBL/GenBank/DDBJ whole genome shotgun (WGS) entry which is preliminary data.</text>
</comment>
<dbReference type="InterPro" id="IPR036388">
    <property type="entry name" value="WH-like_DNA-bd_sf"/>
</dbReference>
<dbReference type="InterPro" id="IPR013249">
    <property type="entry name" value="RNA_pol_sigma70_r4_t2"/>
</dbReference>
<dbReference type="PANTHER" id="PTHR43133:SF46">
    <property type="entry name" value="RNA POLYMERASE SIGMA-70 FACTOR ECF SUBFAMILY"/>
    <property type="match status" value="1"/>
</dbReference>
<keyword evidence="7" id="KW-1185">Reference proteome</keyword>
<dbReference type="InterPro" id="IPR039425">
    <property type="entry name" value="RNA_pol_sigma-70-like"/>
</dbReference>
<accession>A0A420BK29</accession>
<dbReference type="InterPro" id="IPR000792">
    <property type="entry name" value="Tscrpt_reg_LuxR_C"/>
</dbReference>
<dbReference type="NCBIfam" id="TIGR02985">
    <property type="entry name" value="Sig70_bacteroi1"/>
    <property type="match status" value="1"/>
</dbReference>
<dbReference type="Gene3D" id="1.10.10.10">
    <property type="entry name" value="Winged helix-like DNA-binding domain superfamily/Winged helix DNA-binding domain"/>
    <property type="match status" value="1"/>
</dbReference>
<dbReference type="GO" id="GO:0016987">
    <property type="term" value="F:sigma factor activity"/>
    <property type="evidence" value="ECO:0007669"/>
    <property type="project" value="UniProtKB-KW"/>
</dbReference>
<dbReference type="InterPro" id="IPR013324">
    <property type="entry name" value="RNA_pol_sigma_r3/r4-like"/>
</dbReference>
<evidence type="ECO:0000256" key="4">
    <source>
        <dbReference type="ARBA" id="ARBA00023163"/>
    </source>
</evidence>
<dbReference type="PANTHER" id="PTHR43133">
    <property type="entry name" value="RNA POLYMERASE ECF-TYPE SIGMA FACTO"/>
    <property type="match status" value="1"/>
</dbReference>
<evidence type="ECO:0000259" key="5">
    <source>
        <dbReference type="SMART" id="SM00421"/>
    </source>
</evidence>
<evidence type="ECO:0000256" key="3">
    <source>
        <dbReference type="ARBA" id="ARBA00023082"/>
    </source>
</evidence>
<dbReference type="Pfam" id="PF08281">
    <property type="entry name" value="Sigma70_r4_2"/>
    <property type="match status" value="1"/>
</dbReference>
<protein>
    <submittedName>
        <fullName evidence="6">RNA polymerase sigma-70 factor (ECF subfamily)</fullName>
    </submittedName>
</protein>
<dbReference type="Gene3D" id="1.10.1740.10">
    <property type="match status" value="1"/>
</dbReference>
<feature type="domain" description="HTH luxR-type" evidence="5">
    <location>
        <begin position="132"/>
        <end position="186"/>
    </location>
</feature>
<dbReference type="GO" id="GO:0006352">
    <property type="term" value="P:DNA-templated transcription initiation"/>
    <property type="evidence" value="ECO:0007669"/>
    <property type="project" value="InterPro"/>
</dbReference>
<dbReference type="SMART" id="SM00421">
    <property type="entry name" value="HTH_LUXR"/>
    <property type="match status" value="1"/>
</dbReference>
<dbReference type="AlphaFoldDB" id="A0A420BK29"/>
<sequence>MQQYDYHNLKEDTLFQLVKANDELAYRELFDRYKELLFRHAYRMTQDSELSKDIVQDIFLVLWNKRASIEISQSLEPYLIKSIRNKIMDYFSHQEVVEKYREDILSFVEQGICYTDDFLLEKELAAMIEREKSKLSPRTREVFELNREQGHSYKEISALLSTSEKTIKKQVHNALRILRTKFGSFFFF</sequence>
<dbReference type="EMBL" id="RAPY01000001">
    <property type="protein sequence ID" value="RKE57134.1"/>
    <property type="molecule type" value="Genomic_DNA"/>
</dbReference>
<dbReference type="InterPro" id="IPR013325">
    <property type="entry name" value="RNA_pol_sigma_r2"/>
</dbReference>
<evidence type="ECO:0000256" key="2">
    <source>
        <dbReference type="ARBA" id="ARBA00023015"/>
    </source>
</evidence>
<dbReference type="InterPro" id="IPR014284">
    <property type="entry name" value="RNA_pol_sigma-70_dom"/>
</dbReference>
<dbReference type="RefSeq" id="WP_120258718.1">
    <property type="nucleotide sequence ID" value="NZ_RAPY01000001.1"/>
</dbReference>
<evidence type="ECO:0000256" key="1">
    <source>
        <dbReference type="ARBA" id="ARBA00010641"/>
    </source>
</evidence>
<keyword evidence="4" id="KW-0804">Transcription</keyword>
<dbReference type="InterPro" id="IPR014327">
    <property type="entry name" value="RNA_pol_sigma70_bacteroid"/>
</dbReference>
<gene>
    <name evidence="6" type="ORF">DFQ12_2010</name>
</gene>
<organism evidence="6 7">
    <name type="scientific">Sphingobacterium detergens</name>
    <dbReference type="NCBI Taxonomy" id="1145106"/>
    <lineage>
        <taxon>Bacteria</taxon>
        <taxon>Pseudomonadati</taxon>
        <taxon>Bacteroidota</taxon>
        <taxon>Sphingobacteriia</taxon>
        <taxon>Sphingobacteriales</taxon>
        <taxon>Sphingobacteriaceae</taxon>
        <taxon>Sphingobacterium</taxon>
    </lineage>
</organism>
<keyword evidence="3" id="KW-0731">Sigma factor</keyword>
<evidence type="ECO:0000313" key="7">
    <source>
        <dbReference type="Proteomes" id="UP000286246"/>
    </source>
</evidence>
<evidence type="ECO:0000313" key="6">
    <source>
        <dbReference type="EMBL" id="RKE57134.1"/>
    </source>
</evidence>
<dbReference type="Proteomes" id="UP000286246">
    <property type="component" value="Unassembled WGS sequence"/>
</dbReference>
<comment type="similarity">
    <text evidence="1">Belongs to the sigma-70 factor family. ECF subfamily.</text>
</comment>
<dbReference type="OrthoDB" id="659569at2"/>
<name>A0A420BK29_SPHD1</name>